<sequence length="533" mass="61736">MKKNHKINFKSVIDKLSIVLEMEKRHSDKTIEKCSNLFKLKLRHLINEEVEKWSIQNNGSLFKKITLDLGEITFENFEQKFICRLERELKNKTHEFTRNIKQNIDNDLFSSKVVKSTSKISSISQHNLMTTNTLYSEQSVIENIDNYLKHGSWKSPALWQQIKDVEFSYWLIEHVNLQPQQWLPMLAKHCLQPTGLSRLIQICQPDVLSRLCQLFTETTTSECVNSQTIINTKVTPEKLSLAAEYYLLHQMRYINSTQQVKTALQDINNLTPVKSVTGNGNSPLTPDIFETNTLMDVAQSFSQHSMQTNYQINPIQLNYGLVKNSGEQKHPILQNEDQHKIALKSAPPEQVLSIQHGSDNTIHPQLSPSVLPINNAGCMILWPLLPTFFRSFDLLDQNRFTRLEAQREAVCLLDWLIWGEEEIPAWRLTLNKVICGLPINDNTLWRTPESKQQIAINQWLEKTIVQLPAWKKMGINDVRHLFLQRPGELSELNGIANIYIKPEVYDALLGEWPWPINMASFSWLKQPITMTWL</sequence>
<gene>
    <name evidence="1" type="ORF">XBP1_930082</name>
</gene>
<reference evidence="1" key="1">
    <citation type="submission" date="2013-07" db="EMBL/GenBank/DDBJ databases">
        <title>Sub-species coevolution in mutualistic symbiosis.</title>
        <authorList>
            <person name="Murfin K."/>
            <person name="Klassen J."/>
            <person name="Lee M."/>
            <person name="Forst S."/>
            <person name="Stock P."/>
            <person name="Goodrich-Blair H."/>
        </authorList>
    </citation>
    <scope>NUCLEOTIDE SEQUENCE [LARGE SCALE GENOMIC DNA]</scope>
    <source>
        <strain evidence="1">Puntauvense</strain>
    </source>
</reference>
<dbReference type="Pfam" id="PF19268">
    <property type="entry name" value="CIS_TMP"/>
    <property type="match status" value="1"/>
</dbReference>
<dbReference type="Proteomes" id="UP000028511">
    <property type="component" value="Unassembled WGS sequence"/>
</dbReference>
<dbReference type="HOGENOM" id="CLU_510833_0_0_6"/>
<dbReference type="EMBL" id="CBSW010000302">
    <property type="protein sequence ID" value="CDG99367.1"/>
    <property type="molecule type" value="Genomic_DNA"/>
</dbReference>
<comment type="caution">
    <text evidence="1">The sequence shown here is derived from an EMBL/GenBank/DDBJ whole genome shotgun (WGS) entry which is preliminary data.</text>
</comment>
<dbReference type="RefSeq" id="WP_038214413.1">
    <property type="nucleotide sequence ID" value="NZ_CAWLWN010000086.1"/>
</dbReference>
<protein>
    <submittedName>
        <fullName evidence="1">Uncharacterized protein</fullName>
    </submittedName>
</protein>
<accession>A0A077NM48</accession>
<proteinExistence type="predicted"/>
<dbReference type="AlphaFoldDB" id="A0A077NM48"/>
<name>A0A077NM48_XENBV</name>
<organism evidence="1">
    <name type="scientific">Xenorhabdus bovienii str. puntauvense</name>
    <dbReference type="NCBI Taxonomy" id="1398201"/>
    <lineage>
        <taxon>Bacteria</taxon>
        <taxon>Pseudomonadati</taxon>
        <taxon>Pseudomonadota</taxon>
        <taxon>Gammaproteobacteria</taxon>
        <taxon>Enterobacterales</taxon>
        <taxon>Morganellaceae</taxon>
        <taxon>Xenorhabdus</taxon>
    </lineage>
</organism>
<evidence type="ECO:0000313" key="1">
    <source>
        <dbReference type="EMBL" id="CDG99367.1"/>
    </source>
</evidence>
<dbReference type="InterPro" id="IPR045538">
    <property type="entry name" value="CIS_TMP"/>
</dbReference>